<name>A0ABW9ALB7_9BURK</name>
<reference evidence="1 2" key="1">
    <citation type="journal article" date="2024" name="Chem. Sci.">
        <title>Discovery of megapolipeptins by genome mining of a Burkholderiales bacteria collection.</title>
        <authorList>
            <person name="Paulo B.S."/>
            <person name="Recchia M.J.J."/>
            <person name="Lee S."/>
            <person name="Fergusson C.H."/>
            <person name="Romanowski S.B."/>
            <person name="Hernandez A."/>
            <person name="Krull N."/>
            <person name="Liu D.Y."/>
            <person name="Cavanagh H."/>
            <person name="Bos A."/>
            <person name="Gray C.A."/>
            <person name="Murphy B.T."/>
            <person name="Linington R.G."/>
            <person name="Eustaquio A.S."/>
        </authorList>
    </citation>
    <scope>NUCLEOTIDE SEQUENCE [LARGE SCALE GENOMIC DNA]</scope>
    <source>
        <strain evidence="1 2">RL17-350-BIC-A</strain>
    </source>
</reference>
<proteinExistence type="predicted"/>
<gene>
    <name evidence="1" type="ORF">PQR57_10180</name>
</gene>
<protein>
    <submittedName>
        <fullName evidence="1">DUF4865 family protein</fullName>
    </submittedName>
</protein>
<keyword evidence="2" id="KW-1185">Reference proteome</keyword>
<dbReference type="Pfam" id="PF16157">
    <property type="entry name" value="DUF4865"/>
    <property type="match status" value="1"/>
</dbReference>
<dbReference type="EMBL" id="JAQQEZ010000005">
    <property type="protein sequence ID" value="MFM0001387.1"/>
    <property type="molecule type" value="Genomic_DNA"/>
</dbReference>
<dbReference type="Proteomes" id="UP001629230">
    <property type="component" value="Unassembled WGS sequence"/>
</dbReference>
<sequence>MHAGHSAPPMSIYREELPVGEGVDLAGLSAAEAERNARVATRDDVVVSLVGLDAFNWKLARFTLSSAPLRAIEGVVGYEIAYLAAPGLARLRELTAHAVPATPLSSTHA</sequence>
<dbReference type="InterPro" id="IPR032349">
    <property type="entry name" value="DUF4865"/>
</dbReference>
<organism evidence="1 2">
    <name type="scientific">Paraburkholderia dipogonis</name>
    <dbReference type="NCBI Taxonomy" id="1211383"/>
    <lineage>
        <taxon>Bacteria</taxon>
        <taxon>Pseudomonadati</taxon>
        <taxon>Pseudomonadota</taxon>
        <taxon>Betaproteobacteria</taxon>
        <taxon>Burkholderiales</taxon>
        <taxon>Burkholderiaceae</taxon>
        <taxon>Paraburkholderia</taxon>
    </lineage>
</organism>
<evidence type="ECO:0000313" key="1">
    <source>
        <dbReference type="EMBL" id="MFM0001387.1"/>
    </source>
</evidence>
<comment type="caution">
    <text evidence="1">The sequence shown here is derived from an EMBL/GenBank/DDBJ whole genome shotgun (WGS) entry which is preliminary data.</text>
</comment>
<evidence type="ECO:0000313" key="2">
    <source>
        <dbReference type="Proteomes" id="UP001629230"/>
    </source>
</evidence>
<accession>A0ABW9ALB7</accession>